<dbReference type="InterPro" id="IPR000330">
    <property type="entry name" value="SNF2_N"/>
</dbReference>
<dbReference type="SUPFAM" id="SSF52540">
    <property type="entry name" value="P-loop containing nucleoside triphosphate hydrolases"/>
    <property type="match status" value="2"/>
</dbReference>
<keyword evidence="1" id="KW-0378">Hydrolase</keyword>
<dbReference type="GO" id="GO:0005524">
    <property type="term" value="F:ATP binding"/>
    <property type="evidence" value="ECO:0007669"/>
    <property type="project" value="InterPro"/>
</dbReference>
<accession>A0A6J7WWJ9</accession>
<dbReference type="CDD" id="cd18793">
    <property type="entry name" value="SF2_C_SNF"/>
    <property type="match status" value="1"/>
</dbReference>
<evidence type="ECO:0000313" key="3">
    <source>
        <dbReference type="EMBL" id="CAB5222439.1"/>
    </source>
</evidence>
<feature type="domain" description="Helicase ATP-binding" evidence="2">
    <location>
        <begin position="11"/>
        <end position="171"/>
    </location>
</feature>
<evidence type="ECO:0000259" key="2">
    <source>
        <dbReference type="PROSITE" id="PS51192"/>
    </source>
</evidence>
<protein>
    <submittedName>
        <fullName evidence="3">DEXDc domain containing protein</fullName>
    </submittedName>
</protein>
<proteinExistence type="predicted"/>
<dbReference type="InterPro" id="IPR036844">
    <property type="entry name" value="Hint_dom_sf"/>
</dbReference>
<name>A0A6J7WWJ9_9CAUD</name>
<sequence>MVLRPYQNLAADFLYERDRAMILAPVGAGKTAITLTAMRDMLAAGEVQRFLVVAPKRVAVNVWPVEAKLWAPTLSLSVVIGTPTQRVKALQANVQVVVATYDNLQWLAEQPLRFDGVVFDELTRLKNPSGKRFKALLKVLGDMRIRWGLTGSFTSNGLEDVFGQCKVIDQSLLGRSKGAFLQQYFHCINRDFGDWTPAAGALPMVMARIKPATFVLDAGEYKDKLPPLHTVVMNCSMDMSDYKAMKRDFMVQFSTAQAVAANAGVVTGKLQQMACLAKGTLVLTESGWLAIDEITTQRVWDGVEWVSHAGVMHKGQQSTTLCHGVSMTYNHLVLTVTGWLTAKEIIDGQSCGKFNRQEVWLPSGYEAGGKKCGGLRVMGLPLRLRQYCGAAKSIPTRRPTGASAQLRLLAREYTTWNEQQQTISYLVGYARSVLKQVKQRFCQLRWAGDYGLRDVVQIIPNFLARHASHIPGLAFVGSRGQQWPVQQSKLPVGYASATAQQPARQRFYSNARGPGNAFASGQNSGHATADALRPVESVRMDFGQSVINAGTEEVFDLAHCGPRNRFVVRGVDGCALIVHNCGFVYAEGKETKWMSDHKFEVLDDLLTENQHANTIIAYQYQAELAELQRRYPRAVTLDEPNAIDRWNAGKIAVLLAHPKSAGHGLNLQFGGCHMVFLSLPWSLELYEQTIGRLHRSGQTHDVWVYVLLTNDTIDEKIYDALHDKKSLSQLAMEALK</sequence>
<dbReference type="InterPro" id="IPR030934">
    <property type="entry name" value="Intein_C"/>
</dbReference>
<gene>
    <name evidence="3" type="ORF">UFOVP374_7</name>
</gene>
<dbReference type="Gene3D" id="3.40.50.10810">
    <property type="entry name" value="Tandem AAA-ATPase domain"/>
    <property type="match status" value="1"/>
</dbReference>
<dbReference type="InterPro" id="IPR027417">
    <property type="entry name" value="P-loop_NTPase"/>
</dbReference>
<dbReference type="InterPro" id="IPR049730">
    <property type="entry name" value="SNF2/RAD54-like_C"/>
</dbReference>
<dbReference type="InterPro" id="IPR014001">
    <property type="entry name" value="Helicase_ATP-bd"/>
</dbReference>
<dbReference type="SUPFAM" id="SSF51294">
    <property type="entry name" value="Hedgehog/intein (Hint) domain"/>
    <property type="match status" value="1"/>
</dbReference>
<reference evidence="3" key="1">
    <citation type="submission" date="2020-05" db="EMBL/GenBank/DDBJ databases">
        <authorList>
            <person name="Chiriac C."/>
            <person name="Salcher M."/>
            <person name="Ghai R."/>
            <person name="Kavagutti S V."/>
        </authorList>
    </citation>
    <scope>NUCLEOTIDE SEQUENCE</scope>
</reference>
<dbReference type="InterPro" id="IPR038718">
    <property type="entry name" value="SNF2-like_sf"/>
</dbReference>
<dbReference type="Gene3D" id="3.40.50.300">
    <property type="entry name" value="P-loop containing nucleotide triphosphate hydrolases"/>
    <property type="match status" value="1"/>
</dbReference>
<dbReference type="Pfam" id="PF00176">
    <property type="entry name" value="SNF2-rel_dom"/>
    <property type="match status" value="1"/>
</dbReference>
<dbReference type="GO" id="GO:0016787">
    <property type="term" value="F:hydrolase activity"/>
    <property type="evidence" value="ECO:0007669"/>
    <property type="project" value="UniProtKB-KW"/>
</dbReference>
<dbReference type="InterPro" id="IPR001650">
    <property type="entry name" value="Helicase_C-like"/>
</dbReference>
<dbReference type="PANTHER" id="PTHR10799">
    <property type="entry name" value="SNF2/RAD54 HELICASE FAMILY"/>
    <property type="match status" value="1"/>
</dbReference>
<dbReference type="EMBL" id="LR798313">
    <property type="protein sequence ID" value="CAB5222439.1"/>
    <property type="molecule type" value="Genomic_DNA"/>
</dbReference>
<evidence type="ECO:0000256" key="1">
    <source>
        <dbReference type="ARBA" id="ARBA00022801"/>
    </source>
</evidence>
<dbReference type="PROSITE" id="PS50818">
    <property type="entry name" value="INTEIN_C_TER"/>
    <property type="match status" value="1"/>
</dbReference>
<organism evidence="3">
    <name type="scientific">uncultured Caudovirales phage</name>
    <dbReference type="NCBI Taxonomy" id="2100421"/>
    <lineage>
        <taxon>Viruses</taxon>
        <taxon>Duplodnaviria</taxon>
        <taxon>Heunggongvirae</taxon>
        <taxon>Uroviricota</taxon>
        <taxon>Caudoviricetes</taxon>
        <taxon>Peduoviridae</taxon>
        <taxon>Maltschvirus</taxon>
        <taxon>Maltschvirus maltsch</taxon>
    </lineage>
</organism>
<dbReference type="SMART" id="SM00487">
    <property type="entry name" value="DEXDc"/>
    <property type="match status" value="1"/>
</dbReference>
<dbReference type="PROSITE" id="PS51192">
    <property type="entry name" value="HELICASE_ATP_BIND_1"/>
    <property type="match status" value="1"/>
</dbReference>
<dbReference type="Pfam" id="PF00271">
    <property type="entry name" value="Helicase_C"/>
    <property type="match status" value="1"/>
</dbReference>